<sequence length="822" mass="92564">MDFASLMSAQIAKAKPTPKSQTSQETKSSKYIKRADVEAQRQADYAAEQKAIEDARIARLEKKRKFDEDEAEKNRAREDKRKRLAEESRRLRGEEEEHEERIRRKRLGLPELPPKEKVVDGDDATPTPENDIAPEELVQKLRGMNEPARLFGETHTGQLRRYRKLAGLDASGKPKAIMYPGPIPTTLEPVPEADMKVSEVVPQDTEGRAFLYRQLASYFTLVLSEWQVSLSLRDEAVKTSSSGKAAYSAMVQARESMVPLYRKLERQEVEKGILGPIVEIVRACQERRYVDANDAYLRLSIGKAAWPIGVTMVGIHERSAREKLHANDKDAAHIMSDEITRKFLQSIKRCLSFSQTRWPPTTPLQLMGAFGTLRRDNALYGAADDPAAIAQQMWAGNTNVIRTEQIQQSVYQQHLDQGLEPPALSPDTVRYWSDFNRVFYHPKSIVQLQEYELNSALMPFEKWATGEDLFDSLDKEHDLLDRDLRPFLEECDQLQAIQMITSADDAWGGFTAKYLERMRDELGKTSAWVWGLEEGGRKPRDKQILQVANIAQSIYQISSQASMYIPLTTLPDVLPSYINLNASSKWHTSGLQLLALESMTLPTRLRSGQQGRSSFADIETLLSNDGNRRVAQLNMSIRDPAELDGEANGHAAQHDSRMNGYTNGSHGHDDAETKDLDIDMQPKTANLTGERGPNRSRTHVFSQLQSLRGKWKSSLEIEDTNLAARDRFGHGPRIESHQSSLLFPVIDSFPQVFASGNIVQKLAVHATLSTTTSVAQRLRAVERIARSIIGIDEREALCDGLVGICEEYEDGWESGSESDDDN</sequence>
<name>A0A074X1Q0_9PEZI</name>
<feature type="compositionally biased region" description="Basic and acidic residues" evidence="1">
    <location>
        <begin position="60"/>
        <end position="102"/>
    </location>
</feature>
<dbReference type="SUPFAM" id="SSF158230">
    <property type="entry name" value="PRP4-like"/>
    <property type="match status" value="1"/>
</dbReference>
<evidence type="ECO:0008006" key="7">
    <source>
        <dbReference type="Google" id="ProtNLM"/>
    </source>
</evidence>
<reference evidence="5 6" key="1">
    <citation type="journal article" date="2014" name="BMC Genomics">
        <title>Genome sequencing of four Aureobasidium pullulans varieties: biotechnological potential, stress tolerance, and description of new species.</title>
        <authorList>
            <person name="Gostin Ar C."/>
            <person name="Ohm R.A."/>
            <person name="Kogej T."/>
            <person name="Sonjak S."/>
            <person name="Turk M."/>
            <person name="Zajc J."/>
            <person name="Zalar P."/>
            <person name="Grube M."/>
            <person name="Sun H."/>
            <person name="Han J."/>
            <person name="Sharma A."/>
            <person name="Chiniquy J."/>
            <person name="Ngan C.Y."/>
            <person name="Lipzen A."/>
            <person name="Barry K."/>
            <person name="Grigoriev I.V."/>
            <person name="Gunde-Cimerman N."/>
        </authorList>
    </citation>
    <scope>NUCLEOTIDE SEQUENCE [LARGE SCALE GENOMIC DNA]</scope>
    <source>
        <strain evidence="5 6">CBS 147.97</strain>
    </source>
</reference>
<dbReference type="PANTHER" id="PTHR13391">
    <property type="entry name" value="MITOCHONDRIAL DISTRIBUTION REGULATOR MISATO"/>
    <property type="match status" value="1"/>
</dbReference>
<dbReference type="InterPro" id="IPR036525">
    <property type="entry name" value="Tubulin/FtsZ_GTPase_sf"/>
</dbReference>
<dbReference type="InterPro" id="IPR004098">
    <property type="entry name" value="Prp18"/>
</dbReference>
<dbReference type="Proteomes" id="UP000027730">
    <property type="component" value="Unassembled WGS sequence"/>
</dbReference>
<dbReference type="Gene3D" id="4.10.280.110">
    <property type="entry name" value="Pre-mRNA processing factor 4 domain"/>
    <property type="match status" value="1"/>
</dbReference>
<protein>
    <recommendedName>
        <fullName evidence="7">Pre-mRNA-splicing factor 18</fullName>
    </recommendedName>
</protein>
<feature type="region of interest" description="Disordered" evidence="1">
    <location>
        <begin position="60"/>
        <end position="133"/>
    </location>
</feature>
<dbReference type="GO" id="GO:0008380">
    <property type="term" value="P:RNA splicing"/>
    <property type="evidence" value="ECO:0007669"/>
    <property type="project" value="InterPro"/>
</dbReference>
<gene>
    <name evidence="5" type="ORF">M436DRAFT_68853</name>
</gene>
<dbReference type="GO" id="GO:0005739">
    <property type="term" value="C:mitochondrion"/>
    <property type="evidence" value="ECO:0007669"/>
    <property type="project" value="TreeGrafter"/>
</dbReference>
<evidence type="ECO:0000256" key="1">
    <source>
        <dbReference type="SAM" id="MobiDB-lite"/>
    </source>
</evidence>
<dbReference type="Pfam" id="PF02840">
    <property type="entry name" value="Prp18"/>
    <property type="match status" value="1"/>
</dbReference>
<feature type="region of interest" description="Disordered" evidence="1">
    <location>
        <begin position="1"/>
        <end position="45"/>
    </location>
</feature>
<dbReference type="InterPro" id="IPR036285">
    <property type="entry name" value="PRP4-like_sf"/>
</dbReference>
<evidence type="ECO:0000259" key="3">
    <source>
        <dbReference type="Pfam" id="PF08799"/>
    </source>
</evidence>
<dbReference type="Gene3D" id="3.40.50.1440">
    <property type="entry name" value="Tubulin/FtsZ, GTPase domain"/>
    <property type="match status" value="1"/>
</dbReference>
<feature type="region of interest" description="Disordered" evidence="1">
    <location>
        <begin position="642"/>
        <end position="674"/>
    </location>
</feature>
<dbReference type="InterPro" id="IPR049942">
    <property type="entry name" value="DML1/Misato"/>
</dbReference>
<keyword evidence="6" id="KW-1185">Reference proteome</keyword>
<dbReference type="GeneID" id="25414494"/>
<feature type="domain" description="Pre-mRNA processing factor 4 (PRP4)-like" evidence="3">
    <location>
        <begin position="138"/>
        <end position="165"/>
    </location>
</feature>
<evidence type="ECO:0000313" key="5">
    <source>
        <dbReference type="EMBL" id="KEQ77669.1"/>
    </source>
</evidence>
<dbReference type="InterPro" id="IPR029209">
    <property type="entry name" value="DML1/Misato_tubulin"/>
</dbReference>
<dbReference type="GO" id="GO:0005681">
    <property type="term" value="C:spliceosomal complex"/>
    <property type="evidence" value="ECO:0007669"/>
    <property type="project" value="InterPro"/>
</dbReference>
<dbReference type="AlphaFoldDB" id="A0A074X1Q0"/>
<dbReference type="InterPro" id="IPR014906">
    <property type="entry name" value="PRP4-like"/>
</dbReference>
<dbReference type="HOGENOM" id="CLU_350596_0_0_1"/>
<dbReference type="OrthoDB" id="271881at2759"/>
<dbReference type="Gene3D" id="1.20.940.10">
    <property type="entry name" value="Functional domain of the splicing factor Prp18"/>
    <property type="match status" value="1"/>
</dbReference>
<evidence type="ECO:0000259" key="4">
    <source>
        <dbReference type="Pfam" id="PF14881"/>
    </source>
</evidence>
<proteinExistence type="predicted"/>
<dbReference type="Pfam" id="PF08799">
    <property type="entry name" value="PRP4"/>
    <property type="match status" value="1"/>
</dbReference>
<accession>A0A074X1Q0</accession>
<dbReference type="RefSeq" id="XP_013432229.1">
    <property type="nucleotide sequence ID" value="XM_013576775.1"/>
</dbReference>
<evidence type="ECO:0000313" key="6">
    <source>
        <dbReference type="Proteomes" id="UP000027730"/>
    </source>
</evidence>
<dbReference type="Pfam" id="PF14881">
    <property type="entry name" value="Tubulin_3"/>
    <property type="match status" value="1"/>
</dbReference>
<feature type="domain" description="Prp18" evidence="2">
    <location>
        <begin position="217"/>
        <end position="359"/>
    </location>
</feature>
<dbReference type="EMBL" id="KL584702">
    <property type="protein sequence ID" value="KEQ77669.1"/>
    <property type="molecule type" value="Genomic_DNA"/>
</dbReference>
<dbReference type="SUPFAM" id="SSF47938">
    <property type="entry name" value="Functional domain of the splicing factor Prp18"/>
    <property type="match status" value="1"/>
</dbReference>
<organism evidence="5 6">
    <name type="scientific">Aureobasidium namibiae CBS 147.97</name>
    <dbReference type="NCBI Taxonomy" id="1043004"/>
    <lineage>
        <taxon>Eukaryota</taxon>
        <taxon>Fungi</taxon>
        <taxon>Dikarya</taxon>
        <taxon>Ascomycota</taxon>
        <taxon>Pezizomycotina</taxon>
        <taxon>Dothideomycetes</taxon>
        <taxon>Dothideomycetidae</taxon>
        <taxon>Dothideales</taxon>
        <taxon>Saccotheciaceae</taxon>
        <taxon>Aureobasidium</taxon>
    </lineage>
</organism>
<dbReference type="STRING" id="1043004.A0A074X1Q0"/>
<evidence type="ECO:0000259" key="2">
    <source>
        <dbReference type="Pfam" id="PF02840"/>
    </source>
</evidence>
<feature type="domain" description="DML1/Misato tubulin" evidence="4">
    <location>
        <begin position="421"/>
        <end position="605"/>
    </location>
</feature>
<dbReference type="FunFam" id="1.20.940.10:FF:000008">
    <property type="entry name" value="Related to potassium channel regulatory factor"/>
    <property type="match status" value="1"/>
</dbReference>
<dbReference type="GO" id="GO:0007005">
    <property type="term" value="P:mitochondrion organization"/>
    <property type="evidence" value="ECO:0007669"/>
    <property type="project" value="InterPro"/>
</dbReference>
<dbReference type="SUPFAM" id="SSF52490">
    <property type="entry name" value="Tubulin nucleotide-binding domain-like"/>
    <property type="match status" value="1"/>
</dbReference>
<dbReference type="PANTHER" id="PTHR13391:SF0">
    <property type="entry name" value="PROTEIN MISATO HOMOLOG 1"/>
    <property type="match status" value="1"/>
</dbReference>